<evidence type="ECO:0000313" key="3">
    <source>
        <dbReference type="Proteomes" id="UP000008782"/>
    </source>
</evidence>
<feature type="compositionally biased region" description="Pro residues" evidence="1">
    <location>
        <begin position="68"/>
        <end position="80"/>
    </location>
</feature>
<dbReference type="GeneID" id="24406467"/>
<dbReference type="OrthoDB" id="3759773at2759"/>
<dbReference type="STRING" id="645133.E3Q5J1"/>
<dbReference type="VEuPathDB" id="FungiDB:GLRG_01102"/>
<protein>
    <submittedName>
        <fullName evidence="2">Uncharacterized protein</fullName>
    </submittedName>
</protein>
<feature type="compositionally biased region" description="Pro residues" evidence="1">
    <location>
        <begin position="142"/>
        <end position="157"/>
    </location>
</feature>
<accession>E3Q5J1</accession>
<evidence type="ECO:0000256" key="1">
    <source>
        <dbReference type="SAM" id="MobiDB-lite"/>
    </source>
</evidence>
<dbReference type="AlphaFoldDB" id="E3Q5J1"/>
<gene>
    <name evidence="2" type="ORF">GLRG_01102</name>
</gene>
<feature type="region of interest" description="Disordered" evidence="1">
    <location>
        <begin position="121"/>
        <end position="157"/>
    </location>
</feature>
<evidence type="ECO:0000313" key="2">
    <source>
        <dbReference type="EMBL" id="EFQ25958.1"/>
    </source>
</evidence>
<dbReference type="HOGENOM" id="CLU_1677751_0_0_1"/>
<feature type="region of interest" description="Disordered" evidence="1">
    <location>
        <begin position="31"/>
        <end position="83"/>
    </location>
</feature>
<reference evidence="3" key="1">
    <citation type="journal article" date="2012" name="Nat. Genet.">
        <title>Lifestyle transitions in plant pathogenic Colletotrichum fungi deciphered by genome and transcriptome analyses.</title>
        <authorList>
            <person name="O'Connell R.J."/>
            <person name="Thon M.R."/>
            <person name="Hacquard S."/>
            <person name="Amyotte S.G."/>
            <person name="Kleemann J."/>
            <person name="Torres M.F."/>
            <person name="Damm U."/>
            <person name="Buiate E.A."/>
            <person name="Epstein L."/>
            <person name="Alkan N."/>
            <person name="Altmueller J."/>
            <person name="Alvarado-Balderrama L."/>
            <person name="Bauser C.A."/>
            <person name="Becker C."/>
            <person name="Birren B.W."/>
            <person name="Chen Z."/>
            <person name="Choi J."/>
            <person name="Crouch J.A."/>
            <person name="Duvick J.P."/>
            <person name="Farman M.A."/>
            <person name="Gan P."/>
            <person name="Heiman D."/>
            <person name="Henrissat B."/>
            <person name="Howard R.J."/>
            <person name="Kabbage M."/>
            <person name="Koch C."/>
            <person name="Kracher B."/>
            <person name="Kubo Y."/>
            <person name="Law A.D."/>
            <person name="Lebrun M.-H."/>
            <person name="Lee Y.-H."/>
            <person name="Miyara I."/>
            <person name="Moore N."/>
            <person name="Neumann U."/>
            <person name="Nordstroem K."/>
            <person name="Panaccione D.G."/>
            <person name="Panstruga R."/>
            <person name="Place M."/>
            <person name="Proctor R.H."/>
            <person name="Prusky D."/>
            <person name="Rech G."/>
            <person name="Reinhardt R."/>
            <person name="Rollins J.A."/>
            <person name="Rounsley S."/>
            <person name="Schardl C.L."/>
            <person name="Schwartz D.C."/>
            <person name="Shenoy N."/>
            <person name="Shirasu K."/>
            <person name="Sikhakolli U.R."/>
            <person name="Stueber K."/>
            <person name="Sukno S.A."/>
            <person name="Sweigard J.A."/>
            <person name="Takano Y."/>
            <person name="Takahara H."/>
            <person name="Trail F."/>
            <person name="van der Does H.C."/>
            <person name="Voll L.M."/>
            <person name="Will I."/>
            <person name="Young S."/>
            <person name="Zeng Q."/>
            <person name="Zhang J."/>
            <person name="Zhou S."/>
            <person name="Dickman M.B."/>
            <person name="Schulze-Lefert P."/>
            <person name="Ver Loren van Themaat E."/>
            <person name="Ma L.-J."/>
            <person name="Vaillancourt L.J."/>
        </authorList>
    </citation>
    <scope>NUCLEOTIDE SEQUENCE [LARGE SCALE GENOMIC DNA]</scope>
    <source>
        <strain evidence="3">M1.001 / M2 / FGSC 10212</strain>
    </source>
</reference>
<proteinExistence type="predicted"/>
<name>E3Q5J1_COLGM</name>
<dbReference type="RefSeq" id="XP_008089978.1">
    <property type="nucleotide sequence ID" value="XM_008091787.1"/>
</dbReference>
<dbReference type="EMBL" id="GG697333">
    <property type="protein sequence ID" value="EFQ25958.1"/>
    <property type="molecule type" value="Genomic_DNA"/>
</dbReference>
<sequence>MADDERKDPRPLRLDDLPLEILASVVAYCEGGVPTHDEDPATATTTTTTTTTTTSATAAAAAMAPGSHPSPPPPPPPPPRDLATIRSLRFTNRLLASVAAPHLVRVLDVAMTPASLARLDAVSRHRPSPPACAASASASPTTPRPSPPNPPSRPLRK</sequence>
<organism evidence="3">
    <name type="scientific">Colletotrichum graminicola (strain M1.001 / M2 / FGSC 10212)</name>
    <name type="common">Maize anthracnose fungus</name>
    <name type="synonym">Glomerella graminicola</name>
    <dbReference type="NCBI Taxonomy" id="645133"/>
    <lineage>
        <taxon>Eukaryota</taxon>
        <taxon>Fungi</taxon>
        <taxon>Dikarya</taxon>
        <taxon>Ascomycota</taxon>
        <taxon>Pezizomycotina</taxon>
        <taxon>Sordariomycetes</taxon>
        <taxon>Hypocreomycetidae</taxon>
        <taxon>Glomerellales</taxon>
        <taxon>Glomerellaceae</taxon>
        <taxon>Colletotrichum</taxon>
        <taxon>Colletotrichum graminicola species complex</taxon>
    </lineage>
</organism>
<feature type="compositionally biased region" description="Low complexity" evidence="1">
    <location>
        <begin position="131"/>
        <end position="141"/>
    </location>
</feature>
<feature type="compositionally biased region" description="Low complexity" evidence="1">
    <location>
        <begin position="41"/>
        <end position="67"/>
    </location>
</feature>
<dbReference type="Proteomes" id="UP000008782">
    <property type="component" value="Unassembled WGS sequence"/>
</dbReference>
<keyword evidence="3" id="KW-1185">Reference proteome</keyword>